<evidence type="ECO:0008006" key="6">
    <source>
        <dbReference type="Google" id="ProtNLM"/>
    </source>
</evidence>
<dbReference type="SMART" id="SM00710">
    <property type="entry name" value="PbH1"/>
    <property type="match status" value="11"/>
</dbReference>
<keyword evidence="1" id="KW-0677">Repeat</keyword>
<accession>A0ABN3XN21</accession>
<reference evidence="4 5" key="1">
    <citation type="journal article" date="2019" name="Int. J. Syst. Evol. Microbiol.">
        <title>The Global Catalogue of Microorganisms (GCM) 10K type strain sequencing project: providing services to taxonomists for standard genome sequencing and annotation.</title>
        <authorList>
            <consortium name="The Broad Institute Genomics Platform"/>
            <consortium name="The Broad Institute Genome Sequencing Center for Infectious Disease"/>
            <person name="Wu L."/>
            <person name="Ma J."/>
        </authorList>
    </citation>
    <scope>NUCLEOTIDE SEQUENCE [LARGE SCALE GENOMIC DNA]</scope>
    <source>
        <strain evidence="4 5">JCM 9088</strain>
    </source>
</reference>
<dbReference type="EMBL" id="BAAAUD010000103">
    <property type="protein sequence ID" value="GAA2971363.1"/>
    <property type="molecule type" value="Genomic_DNA"/>
</dbReference>
<feature type="domain" description="Right handed beta helix" evidence="3">
    <location>
        <begin position="512"/>
        <end position="662"/>
    </location>
</feature>
<dbReference type="InterPro" id="IPR039448">
    <property type="entry name" value="Beta_helix"/>
</dbReference>
<dbReference type="RefSeq" id="WP_344500361.1">
    <property type="nucleotide sequence ID" value="NZ_BAAAUD010000103.1"/>
</dbReference>
<dbReference type="Gene3D" id="2.160.20.10">
    <property type="entry name" value="Single-stranded right-handed beta-helix, Pectin lyase-like"/>
    <property type="match status" value="2"/>
</dbReference>
<protein>
    <recommendedName>
        <fullName evidence="6">Right handed beta helix domain-containing protein</fullName>
    </recommendedName>
</protein>
<dbReference type="InterPro" id="IPR012334">
    <property type="entry name" value="Pectin_lyas_fold"/>
</dbReference>
<evidence type="ECO:0000259" key="2">
    <source>
        <dbReference type="Pfam" id="PF12708"/>
    </source>
</evidence>
<evidence type="ECO:0000313" key="5">
    <source>
        <dbReference type="Proteomes" id="UP001500403"/>
    </source>
</evidence>
<dbReference type="Pfam" id="PF13229">
    <property type="entry name" value="Beta_helix"/>
    <property type="match status" value="1"/>
</dbReference>
<proteinExistence type="predicted"/>
<dbReference type="Pfam" id="PF12708">
    <property type="entry name" value="Pect-lyase_RHGA_epim"/>
    <property type="match status" value="1"/>
</dbReference>
<dbReference type="InterPro" id="IPR011050">
    <property type="entry name" value="Pectin_lyase_fold/virulence"/>
</dbReference>
<evidence type="ECO:0000313" key="4">
    <source>
        <dbReference type="EMBL" id="GAA2971363.1"/>
    </source>
</evidence>
<gene>
    <name evidence="4" type="ORF">GCM10010446_65160</name>
</gene>
<dbReference type="Proteomes" id="UP001500403">
    <property type="component" value="Unassembled WGS sequence"/>
</dbReference>
<evidence type="ECO:0000259" key="3">
    <source>
        <dbReference type="Pfam" id="PF13229"/>
    </source>
</evidence>
<name>A0ABN3XN21_9ACTN</name>
<sequence>MALYTFGGTPADVLTTATGDVVPDYPLRVRVAGTGQLVTALYEADGTTPIAELRTNPSTSSQPGAVRPFKTDVPAIEFEYLAADGTPLRWYSSGREIAQEALAASRDSLSRSSGGTVEGPVTAAAGLDVAGGLGVAGGATVDELAVQGHLSVGGTFIPASFDLAGMRVFNPRVMGAVADGTTNDAPALQAALSAARTAGGGQVLVPPGTYAVGATLRIYRNTRLTLMPGAVLRRTAPGTMLLNGDADQTFGGYTGHGNIVIEGGVWDMRGTTAGLTASAMCISIGHARGITIRDVEILDVPGYHAIELNSTAQALVENCQFRGYVDPGGRTFSEAVQIDLAKASSVFGGFGPYDQTACEDITVRGCYIGPSGTAGTIAWPRGVGSHAATIDRWHKRIRIIGCTVADGAQFAVGAYAWQDCHIEGNSITGQGAGVHVWTNNESDTNATTNAAGVQTGASQETRGTVIVGNTMRNLGGYDDAITVIGEPTGKMTSVVITGNSIDISTGDGSQGGIRLEHAEQLTVTGNTVRSVAGTGISLVNAVGGAVTGNRILSPGGSGIACAPCTGMQITGNTIREPASHGVHVQGGSDVQIASNYIKGASRNSGNFGIRVTTSADSILITDNKIRRLGSGAEAAYGLSITSSCTNIRRHGNDLANSGSSGPLDDQSTAPAISPLDAGLATYTATVTGGGTATFTTRGGDYVRLGTGLVWVCVHIEVAAAGSGTSTVGITMPTTVARGRQQLIPMTCDSVKVAAQSTAGYAVALTTGTGDTVDRLRTQAAATGTTTTDNRVLNVTGADLLAGAVITIQGIYREA</sequence>
<evidence type="ECO:0000256" key="1">
    <source>
        <dbReference type="ARBA" id="ARBA00022737"/>
    </source>
</evidence>
<feature type="domain" description="Rhamnogalacturonase A/B/Epimerase-like pectate lyase" evidence="2">
    <location>
        <begin position="172"/>
        <end position="423"/>
    </location>
</feature>
<keyword evidence="5" id="KW-1185">Reference proteome</keyword>
<organism evidence="4 5">
    <name type="scientific">Streptomyces enissocaesilis</name>
    <dbReference type="NCBI Taxonomy" id="332589"/>
    <lineage>
        <taxon>Bacteria</taxon>
        <taxon>Bacillati</taxon>
        <taxon>Actinomycetota</taxon>
        <taxon>Actinomycetes</taxon>
        <taxon>Kitasatosporales</taxon>
        <taxon>Streptomycetaceae</taxon>
        <taxon>Streptomyces</taxon>
        <taxon>Streptomyces rochei group</taxon>
    </lineage>
</organism>
<dbReference type="PANTHER" id="PTHR22990:SF15">
    <property type="entry name" value="F-BOX ONLY PROTEIN 10"/>
    <property type="match status" value="1"/>
</dbReference>
<dbReference type="PANTHER" id="PTHR22990">
    <property type="entry name" value="F-BOX ONLY PROTEIN"/>
    <property type="match status" value="1"/>
</dbReference>
<dbReference type="InterPro" id="IPR024535">
    <property type="entry name" value="RHGA/B-epi-like_pectate_lyase"/>
</dbReference>
<dbReference type="InterPro" id="IPR006626">
    <property type="entry name" value="PbH1"/>
</dbReference>
<dbReference type="SUPFAM" id="SSF51126">
    <property type="entry name" value="Pectin lyase-like"/>
    <property type="match status" value="2"/>
</dbReference>
<dbReference type="InterPro" id="IPR051550">
    <property type="entry name" value="SCF-Subunits/Alg-Epimerases"/>
</dbReference>
<comment type="caution">
    <text evidence="4">The sequence shown here is derived from an EMBL/GenBank/DDBJ whole genome shotgun (WGS) entry which is preliminary data.</text>
</comment>